<gene>
    <name evidence="1" type="ORF">SAMN04487988_111131</name>
</gene>
<organism evidence="1 2">
    <name type="scientific">Algoriphagus hitonicola</name>
    <dbReference type="NCBI Taxonomy" id="435880"/>
    <lineage>
        <taxon>Bacteria</taxon>
        <taxon>Pseudomonadati</taxon>
        <taxon>Bacteroidota</taxon>
        <taxon>Cytophagia</taxon>
        <taxon>Cytophagales</taxon>
        <taxon>Cyclobacteriaceae</taxon>
        <taxon>Algoriphagus</taxon>
    </lineage>
</organism>
<proteinExistence type="predicted"/>
<reference evidence="2" key="1">
    <citation type="submission" date="2016-10" db="EMBL/GenBank/DDBJ databases">
        <authorList>
            <person name="Varghese N."/>
            <person name="Submissions S."/>
        </authorList>
    </citation>
    <scope>NUCLEOTIDE SEQUENCE [LARGE SCALE GENOMIC DNA]</scope>
    <source>
        <strain evidence="2">DSM 19315</strain>
    </source>
</reference>
<dbReference type="InterPro" id="IPR011042">
    <property type="entry name" value="6-blade_b-propeller_TolB-like"/>
</dbReference>
<name>A0A1I2W3K1_9BACT</name>
<dbReference type="OrthoDB" id="820429at2"/>
<dbReference type="STRING" id="435880.SAMN04487988_111131"/>
<dbReference type="Pfam" id="PF17170">
    <property type="entry name" value="DUF5128"/>
    <property type="match status" value="1"/>
</dbReference>
<dbReference type="SUPFAM" id="SSF63829">
    <property type="entry name" value="Calcium-dependent phosphotriesterase"/>
    <property type="match status" value="1"/>
</dbReference>
<dbReference type="Gene3D" id="2.120.10.30">
    <property type="entry name" value="TolB, C-terminal domain"/>
    <property type="match status" value="1"/>
</dbReference>
<dbReference type="EMBL" id="FOPC01000011">
    <property type="protein sequence ID" value="SFG95960.1"/>
    <property type="molecule type" value="Genomic_DNA"/>
</dbReference>
<evidence type="ECO:0000313" key="2">
    <source>
        <dbReference type="Proteomes" id="UP000199642"/>
    </source>
</evidence>
<dbReference type="AlphaFoldDB" id="A0A1I2W3K1"/>
<dbReference type="RefSeq" id="WP_092793072.1">
    <property type="nucleotide sequence ID" value="NZ_FOPC01000011.1"/>
</dbReference>
<protein>
    <recommendedName>
        <fullName evidence="3">6-bladed beta-propeller protein</fullName>
    </recommendedName>
</protein>
<accession>A0A1I2W3K1</accession>
<dbReference type="Proteomes" id="UP000199642">
    <property type="component" value="Unassembled WGS sequence"/>
</dbReference>
<evidence type="ECO:0008006" key="3">
    <source>
        <dbReference type="Google" id="ProtNLM"/>
    </source>
</evidence>
<sequence length="358" mass="41485">MTNGFYIYFFLCFQCIVVISSCSSPLQNKDFPTVIIPDRVDQNVYLSDIADSIIQIHLETNEQSLLSVIKDVVFYKNKIYINDGIKILGFDNKGNFLFKLGQEGDGPGEYGVINSFEIDRNSGLIYVSSLRKLIVFSSDHKFIRERRLPSVLNYLSFIDGSLVAISEEVESNSENKLTRKTKLYQLNSKLTITDSTTFRNEKIDTRAESYYRYKFYISVNDSENYLYKPSFYKKHLQPDTLYRLNGLDFSPFKGFDFERAKEFNPNGRINPVILNISHSESYIICEYQLDADLMFYMEERGVSKSYNLKTGFQDNDGTLVVLRPIKLSNDTFYYIKKPEYEKGSKIELNPIIGIVKLK</sequence>
<keyword evidence="2" id="KW-1185">Reference proteome</keyword>
<evidence type="ECO:0000313" key="1">
    <source>
        <dbReference type="EMBL" id="SFG95960.1"/>
    </source>
</evidence>